<reference evidence="6 7" key="1">
    <citation type="submission" date="2015-01" db="EMBL/GenBank/DDBJ databases">
        <title>Evolution of Trichinella species and genotypes.</title>
        <authorList>
            <person name="Korhonen P.K."/>
            <person name="Edoardo P."/>
            <person name="Giuseppe L.R."/>
            <person name="Gasser R.B."/>
        </authorList>
    </citation>
    <scope>NUCLEOTIDE SEQUENCE [LARGE SCALE GENOMIC DNA]</scope>
    <source>
        <strain evidence="6">ISS3</strain>
    </source>
</reference>
<protein>
    <recommendedName>
        <fullName evidence="5">FLYWCH-type domain-containing protein</fullName>
    </recommendedName>
</protein>
<evidence type="ECO:0000256" key="1">
    <source>
        <dbReference type="ARBA" id="ARBA00022723"/>
    </source>
</evidence>
<evidence type="ECO:0000256" key="3">
    <source>
        <dbReference type="ARBA" id="ARBA00022833"/>
    </source>
</evidence>
<comment type="caution">
    <text evidence="6">The sequence shown here is derived from an EMBL/GenBank/DDBJ whole genome shotgun (WGS) entry which is preliminary data.</text>
</comment>
<proteinExistence type="predicted"/>
<evidence type="ECO:0000259" key="5">
    <source>
        <dbReference type="Pfam" id="PF04500"/>
    </source>
</evidence>
<evidence type="ECO:0000313" key="6">
    <source>
        <dbReference type="EMBL" id="KRY32856.1"/>
    </source>
</evidence>
<dbReference type="Pfam" id="PF04500">
    <property type="entry name" value="FLYWCH"/>
    <property type="match status" value="1"/>
</dbReference>
<dbReference type="EMBL" id="JYDH01000091">
    <property type="protein sequence ID" value="KRY32856.1"/>
    <property type="molecule type" value="Genomic_DNA"/>
</dbReference>
<evidence type="ECO:0000256" key="4">
    <source>
        <dbReference type="SAM" id="MobiDB-lite"/>
    </source>
</evidence>
<organism evidence="6 7">
    <name type="scientific">Trichinella spiralis</name>
    <name type="common">Trichina worm</name>
    <dbReference type="NCBI Taxonomy" id="6334"/>
    <lineage>
        <taxon>Eukaryota</taxon>
        <taxon>Metazoa</taxon>
        <taxon>Ecdysozoa</taxon>
        <taxon>Nematoda</taxon>
        <taxon>Enoplea</taxon>
        <taxon>Dorylaimia</taxon>
        <taxon>Trichinellida</taxon>
        <taxon>Trichinellidae</taxon>
        <taxon>Trichinella</taxon>
    </lineage>
</organism>
<feature type="domain" description="FLYWCH-type" evidence="5">
    <location>
        <begin position="31"/>
        <end position="82"/>
    </location>
</feature>
<dbReference type="Gene3D" id="2.20.25.240">
    <property type="match status" value="1"/>
</dbReference>
<sequence length="248" mass="27451">MNSGTEWEQKWDQMGPCQVHYEAGICLYSKEPTKLVYRGSCYTLKRTNHNDKCWICASGTRGCPGKLYTNIDATKVIRTGEHAEGCRVDAHAFYHQQQLNEVKRLAAGDPRPKKGKNADGISIFSGAPCTRGFQNHKCWDVGSTGSLIPIFLARVASGNKNSDLERSWCVCADQQPSGRLAQPHEQKSTRAPPEGKTETVVRQIDDGYAHGRGSVRRSAAYGVQQRRVAALTAFLSAISYHTPEPLRL</sequence>
<gene>
    <name evidence="6" type="ORF">T01_10792</name>
</gene>
<dbReference type="GO" id="GO:0008270">
    <property type="term" value="F:zinc ion binding"/>
    <property type="evidence" value="ECO:0007669"/>
    <property type="project" value="UniProtKB-KW"/>
</dbReference>
<dbReference type="InParanoid" id="A0A0V1B788"/>
<dbReference type="AlphaFoldDB" id="A0A0V1B788"/>
<dbReference type="Proteomes" id="UP000054776">
    <property type="component" value="Unassembled WGS sequence"/>
</dbReference>
<keyword evidence="1" id="KW-0479">Metal-binding</keyword>
<evidence type="ECO:0000313" key="7">
    <source>
        <dbReference type="Proteomes" id="UP000054776"/>
    </source>
</evidence>
<name>A0A0V1B788_TRISP</name>
<keyword evidence="2" id="KW-0863">Zinc-finger</keyword>
<keyword evidence="7" id="KW-1185">Reference proteome</keyword>
<dbReference type="InterPro" id="IPR007588">
    <property type="entry name" value="Znf_FLYWCH"/>
</dbReference>
<accession>A0A0V1B788</accession>
<feature type="non-terminal residue" evidence="6">
    <location>
        <position position="248"/>
    </location>
</feature>
<feature type="region of interest" description="Disordered" evidence="4">
    <location>
        <begin position="179"/>
        <end position="198"/>
    </location>
</feature>
<keyword evidence="3" id="KW-0862">Zinc</keyword>
<feature type="compositionally biased region" description="Basic and acidic residues" evidence="4">
    <location>
        <begin position="182"/>
        <end position="198"/>
    </location>
</feature>
<evidence type="ECO:0000256" key="2">
    <source>
        <dbReference type="ARBA" id="ARBA00022771"/>
    </source>
</evidence>
<dbReference type="OrthoDB" id="5919859at2759"/>